<protein>
    <recommendedName>
        <fullName evidence="3">Rrf2 family transcriptional regulator</fullName>
    </recommendedName>
</protein>
<evidence type="ECO:0000313" key="1">
    <source>
        <dbReference type="EMBL" id="GLH70906.1"/>
    </source>
</evidence>
<proteinExistence type="predicted"/>
<dbReference type="RefSeq" id="WP_285726619.1">
    <property type="nucleotide sequence ID" value="NZ_BSDD01000005.1"/>
</dbReference>
<dbReference type="Pfam" id="PF02082">
    <property type="entry name" value="Rrf2"/>
    <property type="match status" value="1"/>
</dbReference>
<dbReference type="PANTHER" id="PTHR33221">
    <property type="entry name" value="WINGED HELIX-TURN-HELIX TRANSCRIPTIONAL REGULATOR, RRF2 FAMILY"/>
    <property type="match status" value="1"/>
</dbReference>
<dbReference type="Gene3D" id="1.10.10.10">
    <property type="entry name" value="Winged helix-like DNA-binding domain superfamily/Winged helix DNA-binding domain"/>
    <property type="match status" value="1"/>
</dbReference>
<dbReference type="PROSITE" id="PS01332">
    <property type="entry name" value="HTH_RRF2_1"/>
    <property type="match status" value="1"/>
</dbReference>
<dbReference type="NCBIfam" id="TIGR00738">
    <property type="entry name" value="rrf2_super"/>
    <property type="match status" value="1"/>
</dbReference>
<dbReference type="Proteomes" id="UP001165089">
    <property type="component" value="Unassembled WGS sequence"/>
</dbReference>
<reference evidence="1 2" key="1">
    <citation type="journal article" date="2023" name="Antonie Van Leeuwenhoek">
        <title>Mesoterricola silvestris gen. nov., sp. nov., Mesoterricola sediminis sp. nov., Geothrix oryzae sp. nov., Geothrix edaphica sp. nov., Geothrix rubra sp. nov., and Geothrix limicola sp. nov., six novel members of Acidobacteriota isolated from soils.</title>
        <authorList>
            <person name="Itoh H."/>
            <person name="Sugisawa Y."/>
            <person name="Mise K."/>
            <person name="Xu Z."/>
            <person name="Kuniyasu M."/>
            <person name="Ushijima N."/>
            <person name="Kawano K."/>
            <person name="Kobayashi E."/>
            <person name="Shiratori Y."/>
            <person name="Masuda Y."/>
            <person name="Senoo K."/>
        </authorList>
    </citation>
    <scope>NUCLEOTIDE SEQUENCE [LARGE SCALE GENOMIC DNA]</scope>
    <source>
        <strain evidence="1 2">Red803</strain>
    </source>
</reference>
<dbReference type="InterPro" id="IPR036390">
    <property type="entry name" value="WH_DNA-bd_sf"/>
</dbReference>
<organism evidence="1 2">
    <name type="scientific">Geothrix rubra</name>
    <dbReference type="NCBI Taxonomy" id="2927977"/>
    <lineage>
        <taxon>Bacteria</taxon>
        <taxon>Pseudomonadati</taxon>
        <taxon>Acidobacteriota</taxon>
        <taxon>Holophagae</taxon>
        <taxon>Holophagales</taxon>
        <taxon>Holophagaceae</taxon>
        <taxon>Geothrix</taxon>
    </lineage>
</organism>
<sequence length="159" mass="16576">MIGISRQTDYAARLVLHLAALPEGTQVSIAEISALRLLPVALVRRLVGPLAKAGILRTSRGTGGGIRLGRAAAAISLLDVIAAVEGPVVLNQCLDGRHTCPFTGACPVQDAWAAATRVLEAHLAGVRFDALARDSERHLAAHLSRHAAVRKTASTCPVA</sequence>
<dbReference type="InterPro" id="IPR036388">
    <property type="entry name" value="WH-like_DNA-bd_sf"/>
</dbReference>
<evidence type="ECO:0008006" key="3">
    <source>
        <dbReference type="Google" id="ProtNLM"/>
    </source>
</evidence>
<dbReference type="InterPro" id="IPR000944">
    <property type="entry name" value="Tscrpt_reg_Rrf2"/>
</dbReference>
<dbReference type="PROSITE" id="PS51197">
    <property type="entry name" value="HTH_RRF2_2"/>
    <property type="match status" value="1"/>
</dbReference>
<keyword evidence="2" id="KW-1185">Reference proteome</keyword>
<dbReference type="PANTHER" id="PTHR33221:SF2">
    <property type="entry name" value="TRANSCRIPTIONAL REGULATOR"/>
    <property type="match status" value="1"/>
</dbReference>
<dbReference type="InterPro" id="IPR030489">
    <property type="entry name" value="TR_Rrf2-type_CS"/>
</dbReference>
<comment type="caution">
    <text evidence="1">The sequence shown here is derived from an EMBL/GenBank/DDBJ whole genome shotgun (WGS) entry which is preliminary data.</text>
</comment>
<dbReference type="EMBL" id="BSDD01000005">
    <property type="protein sequence ID" value="GLH70906.1"/>
    <property type="molecule type" value="Genomic_DNA"/>
</dbReference>
<dbReference type="SUPFAM" id="SSF46785">
    <property type="entry name" value="Winged helix' DNA-binding domain"/>
    <property type="match status" value="1"/>
</dbReference>
<gene>
    <name evidence="1" type="ORF">GETHPA_24390</name>
</gene>
<evidence type="ECO:0000313" key="2">
    <source>
        <dbReference type="Proteomes" id="UP001165089"/>
    </source>
</evidence>
<accession>A0ABQ5Q8V8</accession>
<name>A0ABQ5Q8V8_9BACT</name>